<keyword evidence="2" id="KW-1185">Reference proteome</keyword>
<dbReference type="Proteomes" id="UP001420932">
    <property type="component" value="Unassembled WGS sequence"/>
</dbReference>
<dbReference type="AlphaFoldDB" id="A0AAP0P8L9"/>
<organism evidence="1 2">
    <name type="scientific">Stephania yunnanensis</name>
    <dbReference type="NCBI Taxonomy" id="152371"/>
    <lineage>
        <taxon>Eukaryota</taxon>
        <taxon>Viridiplantae</taxon>
        <taxon>Streptophyta</taxon>
        <taxon>Embryophyta</taxon>
        <taxon>Tracheophyta</taxon>
        <taxon>Spermatophyta</taxon>
        <taxon>Magnoliopsida</taxon>
        <taxon>Ranunculales</taxon>
        <taxon>Menispermaceae</taxon>
        <taxon>Menispermoideae</taxon>
        <taxon>Cissampelideae</taxon>
        <taxon>Stephania</taxon>
    </lineage>
</organism>
<evidence type="ECO:0000313" key="1">
    <source>
        <dbReference type="EMBL" id="KAK9134962.1"/>
    </source>
</evidence>
<name>A0AAP0P8L9_9MAGN</name>
<reference evidence="1 2" key="1">
    <citation type="submission" date="2024-01" db="EMBL/GenBank/DDBJ databases">
        <title>Genome assemblies of Stephania.</title>
        <authorList>
            <person name="Yang L."/>
        </authorList>
    </citation>
    <scope>NUCLEOTIDE SEQUENCE [LARGE SCALE GENOMIC DNA]</scope>
    <source>
        <strain evidence="1">YNDBR</strain>
        <tissue evidence="1">Leaf</tissue>
    </source>
</reference>
<dbReference type="EMBL" id="JBBNAF010000006">
    <property type="protein sequence ID" value="KAK9134962.1"/>
    <property type="molecule type" value="Genomic_DNA"/>
</dbReference>
<accession>A0AAP0P8L9</accession>
<protein>
    <submittedName>
        <fullName evidence="1">Uncharacterized protein</fullName>
    </submittedName>
</protein>
<proteinExistence type="predicted"/>
<sequence length="55" mass="6756">MICMDFELQSDLCEFWIKLSKTLFLAYNMFDIKKGLLFYFLENEPNLLKLYSMFR</sequence>
<gene>
    <name evidence="1" type="ORF">Syun_014292</name>
</gene>
<comment type="caution">
    <text evidence="1">The sequence shown here is derived from an EMBL/GenBank/DDBJ whole genome shotgun (WGS) entry which is preliminary data.</text>
</comment>
<evidence type="ECO:0000313" key="2">
    <source>
        <dbReference type="Proteomes" id="UP001420932"/>
    </source>
</evidence>